<evidence type="ECO:0000313" key="1">
    <source>
        <dbReference type="EMBL" id="CAA9449223.1"/>
    </source>
</evidence>
<reference evidence="1" key="1">
    <citation type="submission" date="2020-02" db="EMBL/GenBank/DDBJ databases">
        <authorList>
            <person name="Meier V. D."/>
        </authorList>
    </citation>
    <scope>NUCLEOTIDE SEQUENCE</scope>
    <source>
        <strain evidence="1">AVDCRST_MAG14</strain>
    </source>
</reference>
<proteinExistence type="predicted"/>
<accession>A0A6J4QX95</accession>
<organism evidence="1">
    <name type="scientific">uncultured Rubrobacteraceae bacterium</name>
    <dbReference type="NCBI Taxonomy" id="349277"/>
    <lineage>
        <taxon>Bacteria</taxon>
        <taxon>Bacillati</taxon>
        <taxon>Actinomycetota</taxon>
        <taxon>Rubrobacteria</taxon>
        <taxon>Rubrobacterales</taxon>
        <taxon>Rubrobacteraceae</taxon>
        <taxon>environmental samples</taxon>
    </lineage>
</organism>
<dbReference type="EMBL" id="CADCVG010000031">
    <property type="protein sequence ID" value="CAA9449223.1"/>
    <property type="molecule type" value="Genomic_DNA"/>
</dbReference>
<gene>
    <name evidence="1" type="ORF">AVDCRST_MAG14-719</name>
</gene>
<dbReference type="AlphaFoldDB" id="A0A6J4QX95"/>
<name>A0A6J4QX95_9ACTN</name>
<protein>
    <submittedName>
        <fullName evidence="1">Uncharacterized protein</fullName>
    </submittedName>
</protein>
<sequence length="37" mass="3946">MIADGSVTFYNAWFAFEMLKETQYGVGSTRLAGGGLG</sequence>